<evidence type="ECO:0000313" key="2">
    <source>
        <dbReference type="EMBL" id="RPA75736.1"/>
    </source>
</evidence>
<proteinExistence type="predicted"/>
<name>A0A3N4HRX1_ASCIM</name>
<feature type="compositionally biased region" description="Polar residues" evidence="1">
    <location>
        <begin position="31"/>
        <end position="52"/>
    </location>
</feature>
<organism evidence="2 3">
    <name type="scientific">Ascobolus immersus RN42</name>
    <dbReference type="NCBI Taxonomy" id="1160509"/>
    <lineage>
        <taxon>Eukaryota</taxon>
        <taxon>Fungi</taxon>
        <taxon>Dikarya</taxon>
        <taxon>Ascomycota</taxon>
        <taxon>Pezizomycotina</taxon>
        <taxon>Pezizomycetes</taxon>
        <taxon>Pezizales</taxon>
        <taxon>Ascobolaceae</taxon>
        <taxon>Ascobolus</taxon>
    </lineage>
</organism>
<keyword evidence="3" id="KW-1185">Reference proteome</keyword>
<protein>
    <submittedName>
        <fullName evidence="2">Uncharacterized protein</fullName>
    </submittedName>
</protein>
<dbReference type="EMBL" id="ML119758">
    <property type="protein sequence ID" value="RPA75736.1"/>
    <property type="molecule type" value="Genomic_DNA"/>
</dbReference>
<feature type="region of interest" description="Disordered" evidence="1">
    <location>
        <begin position="97"/>
        <end position="118"/>
    </location>
</feature>
<gene>
    <name evidence="2" type="ORF">BJ508DRAFT_17066</name>
</gene>
<accession>A0A3N4HRX1</accession>
<dbReference type="AlphaFoldDB" id="A0A3N4HRX1"/>
<evidence type="ECO:0000256" key="1">
    <source>
        <dbReference type="SAM" id="MobiDB-lite"/>
    </source>
</evidence>
<dbReference type="Proteomes" id="UP000275078">
    <property type="component" value="Unassembled WGS sequence"/>
</dbReference>
<reference evidence="2 3" key="1">
    <citation type="journal article" date="2018" name="Nat. Ecol. Evol.">
        <title>Pezizomycetes genomes reveal the molecular basis of ectomycorrhizal truffle lifestyle.</title>
        <authorList>
            <person name="Murat C."/>
            <person name="Payen T."/>
            <person name="Noel B."/>
            <person name="Kuo A."/>
            <person name="Morin E."/>
            <person name="Chen J."/>
            <person name="Kohler A."/>
            <person name="Krizsan K."/>
            <person name="Balestrini R."/>
            <person name="Da Silva C."/>
            <person name="Montanini B."/>
            <person name="Hainaut M."/>
            <person name="Levati E."/>
            <person name="Barry K.W."/>
            <person name="Belfiori B."/>
            <person name="Cichocki N."/>
            <person name="Clum A."/>
            <person name="Dockter R.B."/>
            <person name="Fauchery L."/>
            <person name="Guy J."/>
            <person name="Iotti M."/>
            <person name="Le Tacon F."/>
            <person name="Lindquist E.A."/>
            <person name="Lipzen A."/>
            <person name="Malagnac F."/>
            <person name="Mello A."/>
            <person name="Molinier V."/>
            <person name="Miyauchi S."/>
            <person name="Poulain J."/>
            <person name="Riccioni C."/>
            <person name="Rubini A."/>
            <person name="Sitrit Y."/>
            <person name="Splivallo R."/>
            <person name="Traeger S."/>
            <person name="Wang M."/>
            <person name="Zifcakova L."/>
            <person name="Wipf D."/>
            <person name="Zambonelli A."/>
            <person name="Paolocci F."/>
            <person name="Nowrousian M."/>
            <person name="Ottonello S."/>
            <person name="Baldrian P."/>
            <person name="Spatafora J.W."/>
            <person name="Henrissat B."/>
            <person name="Nagy L.G."/>
            <person name="Aury J.M."/>
            <person name="Wincker P."/>
            <person name="Grigoriev I.V."/>
            <person name="Bonfante P."/>
            <person name="Martin F.M."/>
        </authorList>
    </citation>
    <scope>NUCLEOTIDE SEQUENCE [LARGE SCALE GENOMIC DNA]</scope>
    <source>
        <strain evidence="2 3">RN42</strain>
    </source>
</reference>
<evidence type="ECO:0000313" key="3">
    <source>
        <dbReference type="Proteomes" id="UP000275078"/>
    </source>
</evidence>
<sequence>MRGLGFLKDMVFNVIYNTRDLHTESQENMEEGSSTQNALGSRSFMPISQTSHPQKKRYDRDFLEFCEDKKREQEEAFLGPYAPDGLFDCYPYEESEKTEDSWDDTTDDENPRQTGPKKRWYDYTFENESDEEKRLRALGKALQTDHCMLCLAEYGEDTEGATPACSMSKREHPKPKSRYAQGLLTIPDVPGASGLAIDPYPVQYFSPIRVRRENESLEEYLASEKMFFIRYMVDFYLEHHLRLHWEPNAQDRVGFLTTPRTWKRIARRFKLTNEEYIKYFQ</sequence>
<feature type="region of interest" description="Disordered" evidence="1">
    <location>
        <begin position="23"/>
        <end position="56"/>
    </location>
</feature>